<dbReference type="Proteomes" id="UP000601736">
    <property type="component" value="Unassembled WGS sequence"/>
</dbReference>
<organism evidence="3 4">
    <name type="scientific">Nitrosomonas nitrosa</name>
    <dbReference type="NCBI Taxonomy" id="52442"/>
    <lineage>
        <taxon>Bacteria</taxon>
        <taxon>Pseudomonadati</taxon>
        <taxon>Pseudomonadota</taxon>
        <taxon>Betaproteobacteria</taxon>
        <taxon>Nitrosomonadales</taxon>
        <taxon>Nitrosomonadaceae</taxon>
        <taxon>Nitrosomonas</taxon>
    </lineage>
</organism>
<dbReference type="CDD" id="cd08351">
    <property type="entry name" value="ChaP_like"/>
    <property type="match status" value="1"/>
</dbReference>
<evidence type="ECO:0000313" key="4">
    <source>
        <dbReference type="Proteomes" id="UP000199561"/>
    </source>
</evidence>
<keyword evidence="3" id="KW-0560">Oxidoreductase</keyword>
<dbReference type="Proteomes" id="UP000199561">
    <property type="component" value="Unassembled WGS sequence"/>
</dbReference>
<evidence type="ECO:0000313" key="3">
    <source>
        <dbReference type="EMBL" id="SFM06606.1"/>
    </source>
</evidence>
<accession>A0A1I4MU67</accession>
<keyword evidence="3" id="KW-0223">Dioxygenase</keyword>
<keyword evidence="4" id="KW-1185">Reference proteome</keyword>
<dbReference type="InterPro" id="IPR029068">
    <property type="entry name" value="Glyas_Bleomycin-R_OHBP_Dase"/>
</dbReference>
<dbReference type="EMBL" id="FOUF01000005">
    <property type="protein sequence ID" value="SFM06606.1"/>
    <property type="molecule type" value="Genomic_DNA"/>
</dbReference>
<dbReference type="AlphaFoldDB" id="A0A1I4MU67"/>
<dbReference type="InterPro" id="IPR004360">
    <property type="entry name" value="Glyas_Fos-R_dOase_dom"/>
</dbReference>
<evidence type="ECO:0000313" key="2">
    <source>
        <dbReference type="EMBL" id="CAE6507778.1"/>
    </source>
</evidence>
<reference evidence="3 4" key="1">
    <citation type="submission" date="2016-10" db="EMBL/GenBank/DDBJ databases">
        <authorList>
            <person name="de Groot N.N."/>
        </authorList>
    </citation>
    <scope>NUCLEOTIDE SEQUENCE [LARGE SCALE GENOMIC DNA]</scope>
    <source>
        <strain evidence="3 4">Nm146</strain>
    </source>
</reference>
<name>A0A1I4MU67_9PROT</name>
<protein>
    <submittedName>
        <fullName evidence="3">Catechol 2,3-dioxygenase</fullName>
    </submittedName>
</protein>
<dbReference type="RefSeq" id="WP_090666747.1">
    <property type="nucleotide sequence ID" value="NZ_CAJNAP010000020.1"/>
</dbReference>
<dbReference type="Gene3D" id="3.10.180.10">
    <property type="entry name" value="2,3-Dihydroxybiphenyl 1,2-Dioxygenase, domain 1"/>
    <property type="match status" value="1"/>
</dbReference>
<feature type="domain" description="VOC" evidence="1">
    <location>
        <begin position="4"/>
        <end position="120"/>
    </location>
</feature>
<dbReference type="GO" id="GO:0051213">
    <property type="term" value="F:dioxygenase activity"/>
    <property type="evidence" value="ECO:0007669"/>
    <property type="project" value="UniProtKB-KW"/>
</dbReference>
<dbReference type="Pfam" id="PF00903">
    <property type="entry name" value="Glyoxalase"/>
    <property type="match status" value="1"/>
</dbReference>
<reference evidence="2" key="2">
    <citation type="submission" date="2021-02" db="EMBL/GenBank/DDBJ databases">
        <authorList>
            <person name="Han P."/>
        </authorList>
    </citation>
    <scope>NUCLEOTIDE SEQUENCE</scope>
    <source>
        <strain evidence="2">Nitrosomonas nitrosa 18-3D</strain>
    </source>
</reference>
<evidence type="ECO:0000259" key="1">
    <source>
        <dbReference type="PROSITE" id="PS51819"/>
    </source>
</evidence>
<dbReference type="STRING" id="52442.SAMN05421880_10590"/>
<sequence>MTITLNHTIVPCFDKQASAKLYCRLFGFEYLGEFSRFLVVRVNETLSLDFDSREKFESHHYAFKVSEQEFDEIFARLQAEGLKYGSGPAEAENMTINHNYGGRGVYFRDPNGHLLEMLTADYEMPPQQSTQ</sequence>
<dbReference type="EMBL" id="CAJNAP010000020">
    <property type="protein sequence ID" value="CAE6507778.1"/>
    <property type="molecule type" value="Genomic_DNA"/>
</dbReference>
<dbReference type="InterPro" id="IPR037523">
    <property type="entry name" value="VOC_core"/>
</dbReference>
<dbReference type="SUPFAM" id="SSF54593">
    <property type="entry name" value="Glyoxalase/Bleomycin resistance protein/Dihydroxybiphenyl dioxygenase"/>
    <property type="match status" value="1"/>
</dbReference>
<gene>
    <name evidence="2" type="ORF">NMYAN_270007</name>
    <name evidence="3" type="ORF">SAMN05421880_10590</name>
</gene>
<dbReference type="PROSITE" id="PS51819">
    <property type="entry name" value="VOC"/>
    <property type="match status" value="1"/>
</dbReference>
<proteinExistence type="predicted"/>
<dbReference type="OrthoDB" id="9812656at2"/>